<comment type="caution">
    <text evidence="1">The sequence shown here is derived from an EMBL/GenBank/DDBJ whole genome shotgun (WGS) entry which is preliminary data.</text>
</comment>
<dbReference type="EMBL" id="CAJVPJ010002906">
    <property type="protein sequence ID" value="CAG8631433.1"/>
    <property type="molecule type" value="Genomic_DNA"/>
</dbReference>
<accession>A0A9N9D942</accession>
<sequence length="186" mass="21223">MSKTRIHEYFVRESSDWDAVDFLNQCNVEPSNFEEKVDDYLKSLEFISNDKQQDSNRRQRAKSLLNKYRKATASVWGIGGFLGRLMFKASNIPSAGNPLGHRWLPRSSNGIRPDRQRVKSWLQEQLHKNRTGEETDRISVHLHNPTFADVASGIIHGGTINGGTIGTFGIEPSKKRSQEAWARFFC</sequence>
<proteinExistence type="predicted"/>
<evidence type="ECO:0000313" key="1">
    <source>
        <dbReference type="EMBL" id="CAG8631433.1"/>
    </source>
</evidence>
<evidence type="ECO:0000313" key="2">
    <source>
        <dbReference type="Proteomes" id="UP000789572"/>
    </source>
</evidence>
<dbReference type="OrthoDB" id="2437296at2759"/>
<keyword evidence="2" id="KW-1185">Reference proteome</keyword>
<dbReference type="Proteomes" id="UP000789572">
    <property type="component" value="Unassembled WGS sequence"/>
</dbReference>
<dbReference type="AlphaFoldDB" id="A0A9N9D942"/>
<protein>
    <submittedName>
        <fullName evidence="1">9305_t:CDS:1</fullName>
    </submittedName>
</protein>
<gene>
    <name evidence="1" type="ORF">POCULU_LOCUS8914</name>
</gene>
<organism evidence="1 2">
    <name type="scientific">Paraglomus occultum</name>
    <dbReference type="NCBI Taxonomy" id="144539"/>
    <lineage>
        <taxon>Eukaryota</taxon>
        <taxon>Fungi</taxon>
        <taxon>Fungi incertae sedis</taxon>
        <taxon>Mucoromycota</taxon>
        <taxon>Glomeromycotina</taxon>
        <taxon>Glomeromycetes</taxon>
        <taxon>Paraglomerales</taxon>
        <taxon>Paraglomeraceae</taxon>
        <taxon>Paraglomus</taxon>
    </lineage>
</organism>
<reference evidence="1" key="1">
    <citation type="submission" date="2021-06" db="EMBL/GenBank/DDBJ databases">
        <authorList>
            <person name="Kallberg Y."/>
            <person name="Tangrot J."/>
            <person name="Rosling A."/>
        </authorList>
    </citation>
    <scope>NUCLEOTIDE SEQUENCE</scope>
    <source>
        <strain evidence="1">IA702</strain>
    </source>
</reference>
<name>A0A9N9D942_9GLOM</name>